<feature type="domain" description="Response regulatory" evidence="2">
    <location>
        <begin position="20"/>
        <end position="144"/>
    </location>
</feature>
<comment type="caution">
    <text evidence="3">The sequence shown here is derived from an EMBL/GenBank/DDBJ whole genome shotgun (WGS) entry which is preliminary data.</text>
</comment>
<organism evidence="3 4">
    <name type="scientific">Flagellimonas taeanensis</name>
    <dbReference type="NCBI Taxonomy" id="1005926"/>
    <lineage>
        <taxon>Bacteria</taxon>
        <taxon>Pseudomonadati</taxon>
        <taxon>Bacteroidota</taxon>
        <taxon>Flavobacteriia</taxon>
        <taxon>Flavobacteriales</taxon>
        <taxon>Flavobacteriaceae</taxon>
        <taxon>Flagellimonas</taxon>
    </lineage>
</organism>
<dbReference type="EMBL" id="FOKU01000003">
    <property type="protein sequence ID" value="SFB86393.1"/>
    <property type="molecule type" value="Genomic_DNA"/>
</dbReference>
<dbReference type="Gene3D" id="3.40.50.2300">
    <property type="match status" value="1"/>
</dbReference>
<feature type="modified residue" description="4-aspartylphosphate" evidence="1">
    <location>
        <position position="75"/>
    </location>
</feature>
<protein>
    <submittedName>
        <fullName evidence="3">Response regulator receiver domain-containing protein</fullName>
    </submittedName>
</protein>
<evidence type="ECO:0000313" key="4">
    <source>
        <dbReference type="Proteomes" id="UP000198940"/>
    </source>
</evidence>
<dbReference type="SUPFAM" id="SSF52172">
    <property type="entry name" value="CheY-like"/>
    <property type="match status" value="1"/>
</dbReference>
<dbReference type="InterPro" id="IPR011006">
    <property type="entry name" value="CheY-like_superfamily"/>
</dbReference>
<gene>
    <name evidence="3" type="ORF">SAMN04487891_103112</name>
</gene>
<dbReference type="PANTHER" id="PTHR44520">
    <property type="entry name" value="RESPONSE REGULATOR RCP1-RELATED"/>
    <property type="match status" value="1"/>
</dbReference>
<evidence type="ECO:0000256" key="1">
    <source>
        <dbReference type="PROSITE-ProRule" id="PRU00169"/>
    </source>
</evidence>
<proteinExistence type="predicted"/>
<keyword evidence="4" id="KW-1185">Reference proteome</keyword>
<reference evidence="3 4" key="1">
    <citation type="submission" date="2016-10" db="EMBL/GenBank/DDBJ databases">
        <authorList>
            <person name="Varghese N."/>
            <person name="Submissions S."/>
        </authorList>
    </citation>
    <scope>NUCLEOTIDE SEQUENCE [LARGE SCALE GENOMIC DNA]</scope>
    <source>
        <strain evidence="3 4">DSM 26351</strain>
    </source>
</reference>
<dbReference type="Proteomes" id="UP000198940">
    <property type="component" value="Unassembled WGS sequence"/>
</dbReference>
<dbReference type="PROSITE" id="PS50110">
    <property type="entry name" value="RESPONSE_REGULATORY"/>
    <property type="match status" value="1"/>
</dbReference>
<dbReference type="InterPro" id="IPR052893">
    <property type="entry name" value="TCS_response_regulator"/>
</dbReference>
<evidence type="ECO:0000313" key="3">
    <source>
        <dbReference type="EMBL" id="SFB86393.1"/>
    </source>
</evidence>
<sequence>MCRTNQKSTNLFIVKIMYKEIYLVDDEDLVNTVNTIHFRRMGMEDRVKTFTNPELALDDLRYRDNPNVKTLILLDINMPEMSGFEFLEFMTLEDFPGSNEVLLVTSSESDEDRQEAKKFKKYVKEFITKPLRIEHLEDYLQSSYK</sequence>
<name>A0A1I1ENA3_9FLAO</name>
<keyword evidence="1" id="KW-0597">Phosphoprotein</keyword>
<dbReference type="Pfam" id="PF00072">
    <property type="entry name" value="Response_reg"/>
    <property type="match status" value="1"/>
</dbReference>
<dbReference type="InterPro" id="IPR001789">
    <property type="entry name" value="Sig_transdc_resp-reg_receiver"/>
</dbReference>
<dbReference type="PANTHER" id="PTHR44520:SF2">
    <property type="entry name" value="RESPONSE REGULATOR RCP1"/>
    <property type="match status" value="1"/>
</dbReference>
<dbReference type="SMART" id="SM00448">
    <property type="entry name" value="REC"/>
    <property type="match status" value="1"/>
</dbReference>
<accession>A0A1I1ENA3</accession>
<evidence type="ECO:0000259" key="2">
    <source>
        <dbReference type="PROSITE" id="PS50110"/>
    </source>
</evidence>